<dbReference type="PANTHER" id="PTHR12631:SF8">
    <property type="entry name" value="ALPHA-L-IDURONIDASE"/>
    <property type="match status" value="1"/>
</dbReference>
<comment type="similarity">
    <text evidence="1">Belongs to the glycosyl hydrolase 39 family.</text>
</comment>
<protein>
    <submittedName>
        <fullName evidence="8">Alpha-L-iduronidase</fullName>
    </submittedName>
</protein>
<reference evidence="8" key="1">
    <citation type="journal article" date="2014" name="PLoS ONE">
        <title>Transcriptome-Based Identification of ABC Transporters in the Western Tarnished Plant Bug Lygus hesperus.</title>
        <authorList>
            <person name="Hull J.J."/>
            <person name="Chaney K."/>
            <person name="Geib S.M."/>
            <person name="Fabrick J.A."/>
            <person name="Brent C.S."/>
            <person name="Walsh D."/>
            <person name="Lavine L.C."/>
        </authorList>
    </citation>
    <scope>NUCLEOTIDE SEQUENCE</scope>
</reference>
<dbReference type="InterPro" id="IPR000514">
    <property type="entry name" value="Glyco_hydro_39"/>
</dbReference>
<dbReference type="GO" id="GO:0003940">
    <property type="term" value="F:L-iduronidase activity"/>
    <property type="evidence" value="ECO:0007669"/>
    <property type="project" value="TreeGrafter"/>
</dbReference>
<dbReference type="Gene3D" id="2.60.40.10">
    <property type="entry name" value="Immunoglobulins"/>
    <property type="match status" value="1"/>
</dbReference>
<dbReference type="InterPro" id="IPR013783">
    <property type="entry name" value="Ig-like_fold"/>
</dbReference>
<dbReference type="PANTHER" id="PTHR12631">
    <property type="entry name" value="ALPHA-L-IDURONIDASE"/>
    <property type="match status" value="1"/>
</dbReference>
<keyword evidence="3" id="KW-0326">Glycosidase</keyword>
<organism evidence="8">
    <name type="scientific">Lygus hesperus</name>
    <name type="common">Western plant bug</name>
    <dbReference type="NCBI Taxonomy" id="30085"/>
    <lineage>
        <taxon>Eukaryota</taxon>
        <taxon>Metazoa</taxon>
        <taxon>Ecdysozoa</taxon>
        <taxon>Arthropoda</taxon>
        <taxon>Hexapoda</taxon>
        <taxon>Insecta</taxon>
        <taxon>Pterygota</taxon>
        <taxon>Neoptera</taxon>
        <taxon>Paraneoptera</taxon>
        <taxon>Hemiptera</taxon>
        <taxon>Heteroptera</taxon>
        <taxon>Panheteroptera</taxon>
        <taxon>Cimicomorpha</taxon>
        <taxon>Miridae</taxon>
        <taxon>Mirini</taxon>
        <taxon>Lygus</taxon>
    </lineage>
</organism>
<dbReference type="Gene3D" id="3.20.20.80">
    <property type="entry name" value="Glycosidases"/>
    <property type="match status" value="1"/>
</dbReference>
<accession>A0A0A9XVZ2</accession>
<evidence type="ECO:0000259" key="6">
    <source>
        <dbReference type="Pfam" id="PF01229"/>
    </source>
</evidence>
<feature type="coiled-coil region" evidence="5">
    <location>
        <begin position="37"/>
        <end position="93"/>
    </location>
</feature>
<feature type="domain" description="Glycosyl hydrolases family 39 N-terminal catalytic" evidence="6">
    <location>
        <begin position="232"/>
        <end position="671"/>
    </location>
</feature>
<evidence type="ECO:0000256" key="2">
    <source>
        <dbReference type="ARBA" id="ARBA00022801"/>
    </source>
</evidence>
<evidence type="ECO:0000313" key="8">
    <source>
        <dbReference type="EMBL" id="JAG23546.1"/>
    </source>
</evidence>
<gene>
    <name evidence="8" type="primary">Idua_2</name>
    <name evidence="8" type="ORF">CM83_24332</name>
</gene>
<dbReference type="PROSITE" id="PS01027">
    <property type="entry name" value="GLYCOSYL_HYDROL_F39"/>
    <property type="match status" value="1"/>
</dbReference>
<dbReference type="AlphaFoldDB" id="A0A0A9XVZ2"/>
<dbReference type="Pfam" id="PF01229">
    <property type="entry name" value="Glyco_hydro_39"/>
    <property type="match status" value="1"/>
</dbReference>
<evidence type="ECO:0000256" key="4">
    <source>
        <dbReference type="PIRSR" id="PIRSR600514-1"/>
    </source>
</evidence>
<dbReference type="GO" id="GO:0005975">
    <property type="term" value="P:carbohydrate metabolic process"/>
    <property type="evidence" value="ECO:0007669"/>
    <property type="project" value="InterPro"/>
</dbReference>
<dbReference type="PRINTS" id="PR00745">
    <property type="entry name" value="GLHYDRLASE39"/>
</dbReference>
<dbReference type="InterPro" id="IPR049167">
    <property type="entry name" value="GH39_C"/>
</dbReference>
<dbReference type="SUPFAM" id="SSF51445">
    <property type="entry name" value="(Trans)glycosidases"/>
    <property type="match status" value="1"/>
</dbReference>
<evidence type="ECO:0000256" key="1">
    <source>
        <dbReference type="ARBA" id="ARBA00008875"/>
    </source>
</evidence>
<dbReference type="InterPro" id="IPR051923">
    <property type="entry name" value="Glycosyl_Hydrolase_39"/>
</dbReference>
<dbReference type="InterPro" id="IPR017853">
    <property type="entry name" value="GH"/>
</dbReference>
<evidence type="ECO:0000256" key="5">
    <source>
        <dbReference type="SAM" id="Coils"/>
    </source>
</evidence>
<dbReference type="InterPro" id="IPR049165">
    <property type="entry name" value="GH39_as"/>
</dbReference>
<dbReference type="Pfam" id="PF21200">
    <property type="entry name" value="Glyco_hydro_39_C"/>
    <property type="match status" value="1"/>
</dbReference>
<dbReference type="InterPro" id="IPR049166">
    <property type="entry name" value="GH39_cat"/>
</dbReference>
<keyword evidence="5" id="KW-0175">Coiled coil</keyword>
<feature type="coiled-coil region" evidence="5">
    <location>
        <begin position="150"/>
        <end position="184"/>
    </location>
</feature>
<dbReference type="EMBL" id="GBHO01020058">
    <property type="protein sequence ID" value="JAG23546.1"/>
    <property type="molecule type" value="Transcribed_RNA"/>
</dbReference>
<dbReference type="SUPFAM" id="SSF51011">
    <property type="entry name" value="Glycosyl hydrolase domain"/>
    <property type="match status" value="1"/>
</dbReference>
<reference evidence="8" key="2">
    <citation type="submission" date="2014-07" db="EMBL/GenBank/DDBJ databases">
        <authorList>
            <person name="Hull J."/>
        </authorList>
    </citation>
    <scope>NUCLEOTIDE SEQUENCE</scope>
</reference>
<keyword evidence="2" id="KW-0378">Hydrolase</keyword>
<evidence type="ECO:0000259" key="7">
    <source>
        <dbReference type="Pfam" id="PF21200"/>
    </source>
</evidence>
<feature type="domain" description="Alpha-L-iduronidase C-terminal" evidence="7">
    <location>
        <begin position="711"/>
        <end position="801"/>
    </location>
</feature>
<name>A0A0A9XVZ2_LYGHE</name>
<sequence>MQCEDEWSEMHQRFKKEGLDADSLKLEDRLLQVWRWLVDAESNLRNSRRMLDKLYEQQHEEIEEMENYVGKMKKLAEKRATDVEAECSVLKLEKTELLELLDGFGALGDSIYEKVLFLGEEKVKAAEDLEILKNMKLPSNGVNSDILTEMIKVSSEKESLKREVTEMRERIHLLEKSSRQLEIDNDRLSFKGDCFIPSRFGCSSSFTLSRVFVMVLLMVFNVQSLSSSPLVIDLNAPCKKIDRFWTHTGFSPLDSSYGATQSLLLSKDEKINLALISALPNRSISHVRIHWLLNLVYKKNLKYDWSKLDEILDWIVTLKLNMIFEIMGLPQSDSSPHSLNWSEFCSELANHIVARYGQEVVKNWIFELWNEPDLKQYNIANFTTESYLHYAKSCIDGIRSQLPNALIGGPAGLFKNTTNHKLCWGFLEECNSLRNRCNIDFISFHKKAFPEDLLAESLKLALSIQREFPTLWKLPFFNSEADLMSGWWKPRGWRGDVYYAASIVQVVHLFILNNLQNLFMGISNDNGFLNMSPFFFDQRTLLTRFNMSFSNCTQFFKKPVYVATALLGKLENNVVSIGSDSNSSLSGIPSINSCKNASSSTVILTTLGQGNPITKSIEIVFPFSWGPVMYTFHVLSNSLDHPKKIWERYGSRQFPNRRIRELIRKSEEPHLIARSESSKVIKLGFPSASPSVGLIQICTRQVDNPQTVSDLNALNISYNEVLLFWRDDSRCVSTYEVEFCPQESNDINCFRRINKANIILCSFHHADYSGPNEENIRGTYRVRAVNIWGTAGPYSSNYRYPDIERDTRIK</sequence>
<evidence type="ECO:0000256" key="3">
    <source>
        <dbReference type="ARBA" id="ARBA00023295"/>
    </source>
</evidence>
<proteinExistence type="inferred from homology"/>
<feature type="active site" description="Proton donor" evidence="4">
    <location>
        <position position="371"/>
    </location>
</feature>